<proteinExistence type="predicted"/>
<evidence type="ECO:0000313" key="3">
    <source>
        <dbReference type="Proteomes" id="UP000733379"/>
    </source>
</evidence>
<dbReference type="Pfam" id="PF01636">
    <property type="entry name" value="APH"/>
    <property type="match status" value="1"/>
</dbReference>
<comment type="caution">
    <text evidence="2">The sequence shown here is derived from an EMBL/GenBank/DDBJ whole genome shotgun (WGS) entry which is preliminary data.</text>
</comment>
<reference evidence="2 3" key="1">
    <citation type="submission" date="2021-06" db="EMBL/GenBank/DDBJ databases">
        <title>Actinomycetes sequencing.</title>
        <authorList>
            <person name="Shan Q."/>
        </authorList>
    </citation>
    <scope>NUCLEOTIDE SEQUENCE [LARGE SCALE GENOMIC DNA]</scope>
    <source>
        <strain evidence="2 3">NEAU-G5</strain>
    </source>
</reference>
<dbReference type="InterPro" id="IPR011009">
    <property type="entry name" value="Kinase-like_dom_sf"/>
</dbReference>
<name>A0ABS6AZ47_9NOCA</name>
<dbReference type="InterPro" id="IPR002575">
    <property type="entry name" value="Aminoglycoside_PTrfase"/>
</dbReference>
<evidence type="ECO:0000259" key="1">
    <source>
        <dbReference type="Pfam" id="PF01636"/>
    </source>
</evidence>
<accession>A0ABS6AZ47</accession>
<gene>
    <name evidence="2" type="ORF">KO481_16605</name>
</gene>
<dbReference type="SUPFAM" id="SSF56112">
    <property type="entry name" value="Protein kinase-like (PK-like)"/>
    <property type="match status" value="1"/>
</dbReference>
<dbReference type="EMBL" id="JAHKNI010000005">
    <property type="protein sequence ID" value="MBU3063143.1"/>
    <property type="molecule type" value="Genomic_DNA"/>
</dbReference>
<organism evidence="2 3">
    <name type="scientific">Nocardia albiluteola</name>
    <dbReference type="NCBI Taxonomy" id="2842303"/>
    <lineage>
        <taxon>Bacteria</taxon>
        <taxon>Bacillati</taxon>
        <taxon>Actinomycetota</taxon>
        <taxon>Actinomycetes</taxon>
        <taxon>Mycobacteriales</taxon>
        <taxon>Nocardiaceae</taxon>
        <taxon>Nocardia</taxon>
    </lineage>
</organism>
<dbReference type="Proteomes" id="UP000733379">
    <property type="component" value="Unassembled WGS sequence"/>
</dbReference>
<feature type="domain" description="Aminoglycoside phosphotransferase" evidence="1">
    <location>
        <begin position="13"/>
        <end position="110"/>
    </location>
</feature>
<evidence type="ECO:0000313" key="2">
    <source>
        <dbReference type="EMBL" id="MBU3063143.1"/>
    </source>
</evidence>
<sequence>MGTGAPARRPPLPARALAPAEIDTMLATAAAITQWQPPAAPGIGTMFDYPDQFARYRHRGILTDNDYTTLHTLLPAAGAPNQFNHGDLLASNILLTHTTATVIDWEFAGL</sequence>
<dbReference type="RefSeq" id="WP_215918063.1">
    <property type="nucleotide sequence ID" value="NZ_JAHKNI010000005.1"/>
</dbReference>
<keyword evidence="3" id="KW-1185">Reference proteome</keyword>
<protein>
    <submittedName>
        <fullName evidence="2">Aminoglycoside phosphotransferase family protein</fullName>
    </submittedName>
</protein>
<dbReference type="Gene3D" id="3.90.1200.10">
    <property type="match status" value="1"/>
</dbReference>